<feature type="region of interest" description="Disordered" evidence="9">
    <location>
        <begin position="368"/>
        <end position="397"/>
    </location>
</feature>
<dbReference type="SMART" id="SM00439">
    <property type="entry name" value="BAH"/>
    <property type="match status" value="1"/>
</dbReference>
<comment type="subunit">
    <text evidence="8">Component of the origin recognition complex (ORC) composed of at least ORC1, ORC2, ORC3, ORC4, ORC5 and ORC6. ORC is regulated in a cell-cycle and development dependent manner. It is sequentially assembled at the exit from anaphase of mitosis and disassembled as cells enter S phase. Binds unmodified and methylated histone H3.</text>
</comment>
<dbReference type="PANTHER" id="PTHR10763">
    <property type="entry name" value="CELL DIVISION CONTROL PROTEIN 6-RELATED"/>
    <property type="match status" value="1"/>
</dbReference>
<dbReference type="EMBL" id="QJKJ01002754">
    <property type="protein sequence ID" value="RDY01498.1"/>
    <property type="molecule type" value="Genomic_DNA"/>
</dbReference>
<organism evidence="12 13">
    <name type="scientific">Mucuna pruriens</name>
    <name type="common">Velvet bean</name>
    <name type="synonym">Dolichos pruriens</name>
    <dbReference type="NCBI Taxonomy" id="157652"/>
    <lineage>
        <taxon>Eukaryota</taxon>
        <taxon>Viridiplantae</taxon>
        <taxon>Streptophyta</taxon>
        <taxon>Embryophyta</taxon>
        <taxon>Tracheophyta</taxon>
        <taxon>Spermatophyta</taxon>
        <taxon>Magnoliopsida</taxon>
        <taxon>eudicotyledons</taxon>
        <taxon>Gunneridae</taxon>
        <taxon>Pentapetalae</taxon>
        <taxon>rosids</taxon>
        <taxon>fabids</taxon>
        <taxon>Fabales</taxon>
        <taxon>Fabaceae</taxon>
        <taxon>Papilionoideae</taxon>
        <taxon>50 kb inversion clade</taxon>
        <taxon>NPAAA clade</taxon>
        <taxon>indigoferoid/millettioid clade</taxon>
        <taxon>Phaseoleae</taxon>
        <taxon>Mucuna</taxon>
    </lineage>
</organism>
<evidence type="ECO:0000256" key="9">
    <source>
        <dbReference type="SAM" id="MobiDB-lite"/>
    </source>
</evidence>
<evidence type="ECO:0000256" key="2">
    <source>
        <dbReference type="ARBA" id="ARBA00022723"/>
    </source>
</evidence>
<dbReference type="Pfam" id="PF00628">
    <property type="entry name" value="PHD"/>
    <property type="match status" value="1"/>
</dbReference>
<comment type="similarity">
    <text evidence="8">Belongs to the ORC1 family.</text>
</comment>
<comment type="subcellular location">
    <subcellularLocation>
        <location evidence="1 8">Nucleus</location>
    </subcellularLocation>
</comment>
<feature type="non-terminal residue" evidence="12">
    <location>
        <position position="1"/>
    </location>
</feature>
<comment type="caution">
    <text evidence="12">The sequence shown here is derived from an EMBL/GenBank/DDBJ whole genome shotgun (WGS) entry which is preliminary data.</text>
</comment>
<evidence type="ECO:0000256" key="6">
    <source>
        <dbReference type="ARBA" id="ARBA00023242"/>
    </source>
</evidence>
<evidence type="ECO:0000256" key="1">
    <source>
        <dbReference type="ARBA" id="ARBA00004123"/>
    </source>
</evidence>
<dbReference type="PROSITE" id="PS01359">
    <property type="entry name" value="ZF_PHD_1"/>
    <property type="match status" value="1"/>
</dbReference>
<gene>
    <name evidence="12" type="primary">ORC1</name>
    <name evidence="12" type="ORF">CR513_15166</name>
</gene>
<evidence type="ECO:0000256" key="3">
    <source>
        <dbReference type="ARBA" id="ARBA00022771"/>
    </source>
</evidence>
<sequence>MAATPSKSFRTPSKPKLRSQSNPKSSPIETPVTPQTLHLRRSTRAKSLLFDSPNPREVSLTTPKRKTRRSIDYVEDSGEDKVTISATNNGSVIQASEKKNGKRSIEVCLVPATPAPSEKRSTRKRKREGETSVVTRAKRGKSQKHGAKLPEKRVYYKKVIYDGGEFELGNDVYVKRREDVCSDDEDPEVEECRLCFSSSDEVMIECDDCLGGFHLKCLAPPKEDVPEGDWICGFCEARKMGREVQFPKPPNGKKLVRTMREKLLSSDLWAARIESIWKEVDGNYWCRVRWYTIPEETSVGRQPHNLRRELYRSNDFADIEMESVLRHCYVMTPKEYAKAGNEGDDVFLCEYEYDIHWHSFKRLADIDSERENGEETDSDEDWNLDKESDSDTDEDVEYEEENIKNAQSHPLTSHHLAAKINVHMIQNMHKGRFFGLQKIGTKRIPQHVRSHKQTDLERAKATLLLASLPKSLPCRNKYVEI</sequence>
<keyword evidence="2" id="KW-0479">Metal-binding</keyword>
<dbReference type="InterPro" id="IPR011011">
    <property type="entry name" value="Znf_FYVE_PHD"/>
</dbReference>
<feature type="region of interest" description="Disordered" evidence="9">
    <location>
        <begin position="110"/>
        <end position="147"/>
    </location>
</feature>
<dbReference type="PROSITE" id="PS50016">
    <property type="entry name" value="ZF_PHD_2"/>
    <property type="match status" value="1"/>
</dbReference>
<dbReference type="InterPro" id="IPR013083">
    <property type="entry name" value="Znf_RING/FYVE/PHD"/>
</dbReference>
<dbReference type="SUPFAM" id="SSF57903">
    <property type="entry name" value="FYVE/PHD zinc finger"/>
    <property type="match status" value="1"/>
</dbReference>
<keyword evidence="4" id="KW-0862">Zinc</keyword>
<dbReference type="GO" id="GO:0003682">
    <property type="term" value="F:chromatin binding"/>
    <property type="evidence" value="ECO:0007669"/>
    <property type="project" value="InterPro"/>
</dbReference>
<keyword evidence="8" id="KW-0547">Nucleotide-binding</keyword>
<evidence type="ECO:0000313" key="13">
    <source>
        <dbReference type="Proteomes" id="UP000257109"/>
    </source>
</evidence>
<dbReference type="PANTHER" id="PTHR10763:SF23">
    <property type="entry name" value="ORIGIN RECOGNITION COMPLEX SUBUNIT 1"/>
    <property type="match status" value="1"/>
</dbReference>
<dbReference type="Gene3D" id="2.30.30.490">
    <property type="match status" value="1"/>
</dbReference>
<proteinExistence type="inferred from homology"/>
<dbReference type="FunFam" id="3.30.40.10:FF:000691">
    <property type="entry name" value="Origin recognition complex subunit 1"/>
    <property type="match status" value="1"/>
</dbReference>
<keyword evidence="3 7" id="KW-0863">Zinc-finger</keyword>
<evidence type="ECO:0000313" key="12">
    <source>
        <dbReference type="EMBL" id="RDY01498.1"/>
    </source>
</evidence>
<dbReference type="Pfam" id="PF01426">
    <property type="entry name" value="BAH"/>
    <property type="match status" value="1"/>
</dbReference>
<keyword evidence="5 8" id="KW-0238">DNA-binding</keyword>
<dbReference type="GO" id="GO:0005664">
    <property type="term" value="C:nuclear origin of replication recognition complex"/>
    <property type="evidence" value="ECO:0007669"/>
    <property type="project" value="TreeGrafter"/>
</dbReference>
<dbReference type="InterPro" id="IPR019787">
    <property type="entry name" value="Znf_PHD-finger"/>
</dbReference>
<dbReference type="GO" id="GO:0033314">
    <property type="term" value="P:mitotic DNA replication checkpoint signaling"/>
    <property type="evidence" value="ECO:0007669"/>
    <property type="project" value="TreeGrafter"/>
</dbReference>
<feature type="compositionally biased region" description="Polar residues" evidence="9">
    <location>
        <begin position="1"/>
        <end position="11"/>
    </location>
</feature>
<dbReference type="AlphaFoldDB" id="A0A371HFD0"/>
<dbReference type="GO" id="GO:0006270">
    <property type="term" value="P:DNA replication initiation"/>
    <property type="evidence" value="ECO:0007669"/>
    <property type="project" value="TreeGrafter"/>
</dbReference>
<accession>A0A371HFD0</accession>
<feature type="domain" description="PHD-type" evidence="10">
    <location>
        <begin position="189"/>
        <end position="238"/>
    </location>
</feature>
<dbReference type="InterPro" id="IPR050311">
    <property type="entry name" value="ORC1/CDC6"/>
</dbReference>
<keyword evidence="6 8" id="KW-0539">Nucleus</keyword>
<evidence type="ECO:0000256" key="5">
    <source>
        <dbReference type="ARBA" id="ARBA00023125"/>
    </source>
</evidence>
<feature type="compositionally biased region" description="Basic residues" evidence="9">
    <location>
        <begin position="136"/>
        <end position="147"/>
    </location>
</feature>
<name>A0A371HFD0_MUCPR</name>
<comment type="function">
    <text evidence="8">Component of the origin recognition complex (ORC) that binds origins of replication. DNA-binding is ATP-dependent, however specific DNA sequences that define origins of replication have not been identified so far. ORC is required to assemble the pre-replication complex necessary to initiate DNA replication.</text>
</comment>
<dbReference type="InterPro" id="IPR001965">
    <property type="entry name" value="Znf_PHD"/>
</dbReference>
<feature type="compositionally biased region" description="Polar residues" evidence="9">
    <location>
        <begin position="18"/>
        <end position="36"/>
    </location>
</feature>
<evidence type="ECO:0000256" key="7">
    <source>
        <dbReference type="PROSITE-ProRule" id="PRU00146"/>
    </source>
</evidence>
<feature type="region of interest" description="Disordered" evidence="9">
    <location>
        <begin position="1"/>
        <end position="78"/>
    </location>
</feature>
<dbReference type="FunFam" id="2.30.30.490:FF:000020">
    <property type="entry name" value="Origin recognition complex subunit 1"/>
    <property type="match status" value="1"/>
</dbReference>
<dbReference type="GO" id="GO:0008270">
    <property type="term" value="F:zinc ion binding"/>
    <property type="evidence" value="ECO:0007669"/>
    <property type="project" value="UniProtKB-KW"/>
</dbReference>
<dbReference type="GO" id="GO:0003688">
    <property type="term" value="F:DNA replication origin binding"/>
    <property type="evidence" value="ECO:0007669"/>
    <property type="project" value="TreeGrafter"/>
</dbReference>
<dbReference type="InterPro" id="IPR043151">
    <property type="entry name" value="BAH_sf"/>
</dbReference>
<keyword evidence="13" id="KW-1185">Reference proteome</keyword>
<dbReference type="PROSITE" id="PS51038">
    <property type="entry name" value="BAH"/>
    <property type="match status" value="1"/>
</dbReference>
<keyword evidence="8" id="KW-0235">DNA replication</keyword>
<evidence type="ECO:0000256" key="8">
    <source>
        <dbReference type="RuleBase" id="RU365058"/>
    </source>
</evidence>
<evidence type="ECO:0000259" key="11">
    <source>
        <dbReference type="PROSITE" id="PS51038"/>
    </source>
</evidence>
<feature type="domain" description="BAH" evidence="11">
    <location>
        <begin position="247"/>
        <end position="364"/>
    </location>
</feature>
<dbReference type="InterPro" id="IPR001025">
    <property type="entry name" value="BAH_dom"/>
</dbReference>
<evidence type="ECO:0000259" key="10">
    <source>
        <dbReference type="PROSITE" id="PS50016"/>
    </source>
</evidence>
<dbReference type="OrthoDB" id="1712045at2759"/>
<reference evidence="12" key="1">
    <citation type="submission" date="2018-05" db="EMBL/GenBank/DDBJ databases">
        <title>Draft genome of Mucuna pruriens seed.</title>
        <authorList>
            <person name="Nnadi N.E."/>
            <person name="Vos R."/>
            <person name="Hasami M.H."/>
            <person name="Devisetty U.K."/>
            <person name="Aguiy J.C."/>
        </authorList>
    </citation>
    <scope>NUCLEOTIDE SEQUENCE [LARGE SCALE GENOMIC DNA]</scope>
    <source>
        <strain evidence="12">JCA_2017</strain>
    </source>
</reference>
<dbReference type="STRING" id="157652.A0A371HFD0"/>
<dbReference type="Gene3D" id="3.30.40.10">
    <property type="entry name" value="Zinc/RING finger domain, C3HC4 (zinc finger)"/>
    <property type="match status" value="1"/>
</dbReference>
<dbReference type="GO" id="GO:0005524">
    <property type="term" value="F:ATP binding"/>
    <property type="evidence" value="ECO:0007669"/>
    <property type="project" value="UniProtKB-KW"/>
</dbReference>
<dbReference type="InterPro" id="IPR019786">
    <property type="entry name" value="Zinc_finger_PHD-type_CS"/>
</dbReference>
<dbReference type="Proteomes" id="UP000257109">
    <property type="component" value="Unassembled WGS sequence"/>
</dbReference>
<evidence type="ECO:0000256" key="4">
    <source>
        <dbReference type="ARBA" id="ARBA00022833"/>
    </source>
</evidence>
<keyword evidence="8" id="KW-0067">ATP-binding</keyword>
<dbReference type="SMART" id="SM00249">
    <property type="entry name" value="PHD"/>
    <property type="match status" value="1"/>
</dbReference>
<protein>
    <recommendedName>
        <fullName evidence="8">Origin recognition complex subunit 1</fullName>
    </recommendedName>
</protein>